<evidence type="ECO:0000313" key="3">
    <source>
        <dbReference type="Proteomes" id="UP000198928"/>
    </source>
</evidence>
<dbReference type="EMBL" id="FOSG01000005">
    <property type="protein sequence ID" value="SFK35684.1"/>
    <property type="molecule type" value="Genomic_DNA"/>
</dbReference>
<gene>
    <name evidence="2" type="ORF">SAMN05192584_105213</name>
</gene>
<reference evidence="3" key="1">
    <citation type="submission" date="2016-10" db="EMBL/GenBank/DDBJ databases">
        <authorList>
            <person name="Varghese N."/>
            <person name="Submissions S."/>
        </authorList>
    </citation>
    <scope>NUCLEOTIDE SEQUENCE [LARGE SCALE GENOMIC DNA]</scope>
    <source>
        <strain evidence="3">PL19</strain>
    </source>
</reference>
<keyword evidence="1" id="KW-0472">Membrane</keyword>
<sequence>MLVFGLIFFLMGLSIRRNYFGAADLMSGAYVAPGRVDHRNSMPYRMVRFFGALCMGVGFAVAAAFFMLLVM</sequence>
<accession>A0A1I3YUZ2</accession>
<keyword evidence="1" id="KW-0812">Transmembrane</keyword>
<protein>
    <submittedName>
        <fullName evidence="2">Uncharacterized protein</fullName>
    </submittedName>
</protein>
<evidence type="ECO:0000313" key="2">
    <source>
        <dbReference type="EMBL" id="SFK35684.1"/>
    </source>
</evidence>
<keyword evidence="3" id="KW-1185">Reference proteome</keyword>
<proteinExistence type="predicted"/>
<organism evidence="2 3">
    <name type="scientific">Streptomyces pini</name>
    <dbReference type="NCBI Taxonomy" id="1520580"/>
    <lineage>
        <taxon>Bacteria</taxon>
        <taxon>Bacillati</taxon>
        <taxon>Actinomycetota</taxon>
        <taxon>Actinomycetes</taxon>
        <taxon>Kitasatosporales</taxon>
        <taxon>Streptomycetaceae</taxon>
        <taxon>Streptomyces</taxon>
    </lineage>
</organism>
<name>A0A1I3YUZ2_9ACTN</name>
<dbReference type="AlphaFoldDB" id="A0A1I3YUZ2"/>
<evidence type="ECO:0000256" key="1">
    <source>
        <dbReference type="SAM" id="Phobius"/>
    </source>
</evidence>
<dbReference type="Proteomes" id="UP000198928">
    <property type="component" value="Unassembled WGS sequence"/>
</dbReference>
<keyword evidence="1" id="KW-1133">Transmembrane helix</keyword>
<feature type="transmembrane region" description="Helical" evidence="1">
    <location>
        <begin position="47"/>
        <end position="70"/>
    </location>
</feature>